<name>A0AAW7JLT0_9BACT</name>
<keyword evidence="1" id="KW-0540">Nuclease</keyword>
<protein>
    <submittedName>
        <fullName evidence="1">Restriction endonuclease subunit M</fullName>
    </submittedName>
</protein>
<keyword evidence="1" id="KW-0378">Hydrolase</keyword>
<dbReference type="Proteomes" id="UP001168478">
    <property type="component" value="Unassembled WGS sequence"/>
</dbReference>
<accession>A0AAW7JLT0</accession>
<sequence length="362" mass="42408">MANEIDINENDLLLQYPEVLQTLLRDHSRFDHLREKLRRAGKDPKEAEGREDECHIIWATDNYEPFGEGFSFHDQINIDKITGDYAMMVRPRVLKTLAEQNQRSKDMAEVFTPSWICNAQNNLIDEAWFGRSNVFNTEYVDENGEHLWAPTEGKIQFDNNDPERTWQAYVKDTRMEMTCGEAPYIVSRYDTVSGNRIPVSHRIGLLDRKLRVISENVEDKSEWIKMAKTALKAIYGFEWQGDNLLLAREAIFYSIIDYYKEKYGEEPPKRSLPGFAYIISWNIWQMDGLKMVIPDTCHDDISVSQSLFGDEERVINSCPGCKTGEPRLHNGIKCRVRDWNYSGKFWDKERPYFYTLVQNKKL</sequence>
<evidence type="ECO:0000313" key="2">
    <source>
        <dbReference type="Proteomes" id="UP001168478"/>
    </source>
</evidence>
<dbReference type="RefSeq" id="WP_289836551.1">
    <property type="nucleotide sequence ID" value="NZ_JAUEIF010000009.1"/>
</dbReference>
<keyword evidence="1" id="KW-0255">Endonuclease</keyword>
<dbReference type="AlphaFoldDB" id="A0AAW7JLT0"/>
<evidence type="ECO:0000313" key="1">
    <source>
        <dbReference type="EMBL" id="MDN0025792.1"/>
    </source>
</evidence>
<dbReference type="EMBL" id="JAUEIF010000009">
    <property type="protein sequence ID" value="MDN0025792.1"/>
    <property type="molecule type" value="Genomic_DNA"/>
</dbReference>
<comment type="caution">
    <text evidence="1">The sequence shown here is derived from an EMBL/GenBank/DDBJ whole genome shotgun (WGS) entry which is preliminary data.</text>
</comment>
<dbReference type="GO" id="GO:0004519">
    <property type="term" value="F:endonuclease activity"/>
    <property type="evidence" value="ECO:0007669"/>
    <property type="project" value="UniProtKB-KW"/>
</dbReference>
<gene>
    <name evidence="1" type="ORF">QVN84_09725</name>
</gene>
<reference evidence="1" key="1">
    <citation type="submission" date="2023-06" db="EMBL/GenBank/DDBJ databases">
        <authorList>
            <person name="Zeman M."/>
            <person name="Kubasova T."/>
            <person name="Jahodarova E."/>
            <person name="Nykrynova M."/>
            <person name="Rychlik I."/>
        </authorList>
    </citation>
    <scope>NUCLEOTIDE SEQUENCE</scope>
    <source>
        <strain evidence="1">ET15</strain>
    </source>
</reference>
<organism evidence="1 2">
    <name type="scientific">Leyella lascolaii</name>
    <dbReference type="NCBI Taxonomy" id="1776379"/>
    <lineage>
        <taxon>Bacteria</taxon>
        <taxon>Pseudomonadati</taxon>
        <taxon>Bacteroidota</taxon>
        <taxon>Bacteroidia</taxon>
        <taxon>Bacteroidales</taxon>
        <taxon>Prevotellaceae</taxon>
        <taxon>Leyella</taxon>
    </lineage>
</organism>
<proteinExistence type="predicted"/>
<reference evidence="1" key="2">
    <citation type="submission" date="2023-08" db="EMBL/GenBank/DDBJ databases">
        <title>Identification and characterization of horizontal gene transfer across gut microbiota members of farm animals based on homology search.</title>
        <authorList>
            <person name="Schwarzerova J."/>
            <person name="Nykrynova M."/>
            <person name="Jureckova K."/>
            <person name="Cejkova D."/>
            <person name="Rychlik I."/>
        </authorList>
    </citation>
    <scope>NUCLEOTIDE SEQUENCE</scope>
    <source>
        <strain evidence="1">ET15</strain>
    </source>
</reference>